<comment type="caution">
    <text evidence="2">The sequence shown here is derived from an EMBL/GenBank/DDBJ whole genome shotgun (WGS) entry which is preliminary data.</text>
</comment>
<evidence type="ECO:0000256" key="1">
    <source>
        <dbReference type="SAM" id="MobiDB-lite"/>
    </source>
</evidence>
<dbReference type="EMBL" id="JABFRW010000001">
    <property type="protein sequence ID" value="NOT32551.1"/>
    <property type="molecule type" value="Genomic_DNA"/>
</dbReference>
<evidence type="ECO:0000313" key="2">
    <source>
        <dbReference type="EMBL" id="NOT32551.1"/>
    </source>
</evidence>
<gene>
    <name evidence="2" type="ORF">HOP12_00085</name>
</gene>
<accession>A0A849SDJ5</accession>
<dbReference type="Proteomes" id="UP000580839">
    <property type="component" value="Unassembled WGS sequence"/>
</dbReference>
<reference evidence="2 3" key="1">
    <citation type="submission" date="2020-04" db="EMBL/GenBank/DDBJ databases">
        <title>Metagenomic profiling of ammonia- and methane-oxidizing microorganisms in a Dutch drinking water treatment plant.</title>
        <authorList>
            <person name="Poghosyan L."/>
            <person name="Leucker S."/>
        </authorList>
    </citation>
    <scope>NUCLEOTIDE SEQUENCE [LARGE SCALE GENOMIC DNA]</scope>
    <source>
        <strain evidence="2">S-RSF-IL-03</strain>
    </source>
</reference>
<feature type="region of interest" description="Disordered" evidence="1">
    <location>
        <begin position="410"/>
        <end position="434"/>
    </location>
</feature>
<evidence type="ECO:0000313" key="3">
    <source>
        <dbReference type="Proteomes" id="UP000580839"/>
    </source>
</evidence>
<dbReference type="AlphaFoldDB" id="A0A849SDJ5"/>
<protein>
    <submittedName>
        <fullName evidence="2">Uncharacterized protein</fullName>
    </submittedName>
</protein>
<feature type="compositionally biased region" description="Basic and acidic residues" evidence="1">
    <location>
        <begin position="420"/>
        <end position="431"/>
    </location>
</feature>
<name>A0A849SDJ5_UNCEI</name>
<proteinExistence type="predicted"/>
<organism evidence="2 3">
    <name type="scientific">Eiseniibacteriota bacterium</name>
    <dbReference type="NCBI Taxonomy" id="2212470"/>
    <lineage>
        <taxon>Bacteria</taxon>
        <taxon>Candidatus Eiseniibacteriota</taxon>
    </lineage>
</organism>
<sequence length="716" mass="79647">MSAIRRLALPILPLVVCGLASAVLPGRAQQAADARFAFADTTLLRDTLGLRFERLFEFADSLELLPDTLRALSIRFGFPPYRLVEMADSMRVRVDSVGAVLERERYNPLANSGEQITEMQYTTGYTLGRSQNGWTNLLDTRFARNSLFFTQNTSVGLTRYTSGRFTTIRQERRATNQLDWLLSPTTSIGGRAVLGRFDTDDPAAVRPINDETNEFQSSLRTRLAPRPGIRSDLNLSAGYISEDRQQFIKRGFNGQLDGTASIERGDWLLNEWSGQIKSTFARLLPARTLVRQQTRDLSKDLRSTIALFSNAPVNFTSTLSLRNFAVEEPNDTGLVRERVNSNADLTAAVRAQLSDDHGITVSGALSHSDVPLGTADARSIGRGKSIDAELRSRLLSSAIEMRFSYGTGLTDQPAVTDSGGYREDRENRRLEGSASRPFLRGRLNTKLTGRISLDRSRYYSLGRYTSLPVPRDQAAQSYRVDASYTFSRDFTTATGLDVSRSRLVNLASSSVSSNSLTRTYRASWNWTYRLITGLTATQSNVLSANYPSYPFNEAGNRLVLEYNNTSTLNAALTPRFSMDLTHTARIQPSGGYVFNADDGLSYFRPSDEQQNYAILIRSSYNPTPRVSFTVEPRYGWTAREGTLNGVVVPQRRNENLTFSGSLVLNTPVGTHGRLTGSIVRQYSGNRDIGFTAGVPGESVRSGDDRWNANFQFTWEL</sequence>